<evidence type="ECO:0000256" key="1">
    <source>
        <dbReference type="ARBA" id="ARBA00004141"/>
    </source>
</evidence>
<feature type="domain" description="ABC transmembrane type-1" evidence="6">
    <location>
        <begin position="29"/>
        <end position="316"/>
    </location>
</feature>
<sequence>MEADSSSSSVAFHKLLFGFADPTDKLLMLIGTVSAAANGANIPLTALLFGNLMDAFGRTTDPHQIVHAVSKVALKFVYLAVGSGAASFLQVSCWMIVGERQAARIRNLYLKKILQQEVAFFDKETSTGEVVARMSGDTVLIQDAIGEKVGKFIQLTSTFVGGFTVAFIRGWLLTLVLLSVIPVLMVSGGLMFRFFSKMSSLGQTAYANAAVVVEQTIGSIRTVASFTGEKQAVSDYEKSLSTAYKSGVRQGFTSGLGFGVVMFLAFSCYAMAIWFGARMILYKGYTGGQVANVIVALLTAAMSLGQTAPCVSAFSAGKAAAFKMFETLNRTPAIDAYDTRGVILDDILRGD</sequence>
<dbReference type="CDD" id="cd18577">
    <property type="entry name" value="ABC_6TM_Pgp_ABCB1_D1_like"/>
    <property type="match status" value="1"/>
</dbReference>
<feature type="transmembrane region" description="Helical" evidence="5">
    <location>
        <begin position="26"/>
        <end position="49"/>
    </location>
</feature>
<gene>
    <name evidence="7" type="ORF">M569_06241</name>
</gene>
<dbReference type="InterPro" id="IPR011527">
    <property type="entry name" value="ABC1_TM_dom"/>
</dbReference>
<keyword evidence="8" id="KW-1185">Reference proteome</keyword>
<dbReference type="EMBL" id="AUSU01002568">
    <property type="protein sequence ID" value="EPS68527.1"/>
    <property type="molecule type" value="Genomic_DNA"/>
</dbReference>
<keyword evidence="2 5" id="KW-0812">Transmembrane</keyword>
<comment type="caution">
    <text evidence="7">The sequence shown here is derived from an EMBL/GenBank/DDBJ whole genome shotgun (WGS) entry which is preliminary data.</text>
</comment>
<dbReference type="Pfam" id="PF00664">
    <property type="entry name" value="ABC_membrane"/>
    <property type="match status" value="1"/>
</dbReference>
<dbReference type="PANTHER" id="PTHR24222">
    <property type="entry name" value="ABC TRANSPORTER B FAMILY"/>
    <property type="match status" value="1"/>
</dbReference>
<dbReference type="AlphaFoldDB" id="S8E7X0"/>
<feature type="non-terminal residue" evidence="7">
    <location>
        <position position="351"/>
    </location>
</feature>
<evidence type="ECO:0000256" key="3">
    <source>
        <dbReference type="ARBA" id="ARBA00022989"/>
    </source>
</evidence>
<dbReference type="InterPro" id="IPR036640">
    <property type="entry name" value="ABC1_TM_sf"/>
</dbReference>
<evidence type="ECO:0000256" key="4">
    <source>
        <dbReference type="ARBA" id="ARBA00023136"/>
    </source>
</evidence>
<evidence type="ECO:0000259" key="6">
    <source>
        <dbReference type="PROSITE" id="PS50929"/>
    </source>
</evidence>
<feature type="transmembrane region" description="Helical" evidence="5">
    <location>
        <begin position="171"/>
        <end position="192"/>
    </location>
</feature>
<dbReference type="SUPFAM" id="SSF90123">
    <property type="entry name" value="ABC transporter transmembrane region"/>
    <property type="match status" value="1"/>
</dbReference>
<organism evidence="7 8">
    <name type="scientific">Genlisea aurea</name>
    <dbReference type="NCBI Taxonomy" id="192259"/>
    <lineage>
        <taxon>Eukaryota</taxon>
        <taxon>Viridiplantae</taxon>
        <taxon>Streptophyta</taxon>
        <taxon>Embryophyta</taxon>
        <taxon>Tracheophyta</taxon>
        <taxon>Spermatophyta</taxon>
        <taxon>Magnoliopsida</taxon>
        <taxon>eudicotyledons</taxon>
        <taxon>Gunneridae</taxon>
        <taxon>Pentapetalae</taxon>
        <taxon>asterids</taxon>
        <taxon>lamiids</taxon>
        <taxon>Lamiales</taxon>
        <taxon>Lentibulariaceae</taxon>
        <taxon>Genlisea</taxon>
    </lineage>
</organism>
<name>S8E7X0_9LAMI</name>
<keyword evidence="3 5" id="KW-1133">Transmembrane helix</keyword>
<accession>S8E7X0</accession>
<reference evidence="7 8" key="1">
    <citation type="journal article" date="2013" name="BMC Genomics">
        <title>The miniature genome of a carnivorous plant Genlisea aurea contains a low number of genes and short non-coding sequences.</title>
        <authorList>
            <person name="Leushkin E.V."/>
            <person name="Sutormin R.A."/>
            <person name="Nabieva E.R."/>
            <person name="Penin A.A."/>
            <person name="Kondrashov A.S."/>
            <person name="Logacheva M.D."/>
        </authorList>
    </citation>
    <scope>NUCLEOTIDE SEQUENCE [LARGE SCALE GENOMIC DNA]</scope>
</reference>
<dbReference type="Gene3D" id="1.20.1560.10">
    <property type="entry name" value="ABC transporter type 1, transmembrane domain"/>
    <property type="match status" value="1"/>
</dbReference>
<dbReference type="FunFam" id="1.20.1560.10:FF:000044">
    <property type="entry name" value="ABC transporter B family member 9"/>
    <property type="match status" value="1"/>
</dbReference>
<dbReference type="PANTHER" id="PTHR24222:SF63">
    <property type="entry name" value="ATP BINDING CASSETTE SUBFAMILY B"/>
    <property type="match status" value="1"/>
</dbReference>
<evidence type="ECO:0000256" key="2">
    <source>
        <dbReference type="ARBA" id="ARBA00022692"/>
    </source>
</evidence>
<evidence type="ECO:0000256" key="5">
    <source>
        <dbReference type="SAM" id="Phobius"/>
    </source>
</evidence>
<dbReference type="GO" id="GO:0005886">
    <property type="term" value="C:plasma membrane"/>
    <property type="evidence" value="ECO:0007669"/>
    <property type="project" value="TreeGrafter"/>
</dbReference>
<feature type="transmembrane region" description="Helical" evidence="5">
    <location>
        <begin position="255"/>
        <end position="277"/>
    </location>
</feature>
<dbReference type="OrthoDB" id="6500128at2759"/>
<feature type="transmembrane region" description="Helical" evidence="5">
    <location>
        <begin position="289"/>
        <end position="314"/>
    </location>
</feature>
<dbReference type="InterPro" id="IPR039421">
    <property type="entry name" value="Type_1_exporter"/>
</dbReference>
<proteinExistence type="predicted"/>
<dbReference type="Proteomes" id="UP000015453">
    <property type="component" value="Unassembled WGS sequence"/>
</dbReference>
<dbReference type="PROSITE" id="PS50929">
    <property type="entry name" value="ABC_TM1F"/>
    <property type="match status" value="1"/>
</dbReference>
<protein>
    <recommendedName>
        <fullName evidence="6">ABC transmembrane type-1 domain-containing protein</fullName>
    </recommendedName>
</protein>
<feature type="transmembrane region" description="Helical" evidence="5">
    <location>
        <begin position="76"/>
        <end position="97"/>
    </location>
</feature>
<comment type="subcellular location">
    <subcellularLocation>
        <location evidence="1">Membrane</location>
        <topology evidence="1">Multi-pass membrane protein</topology>
    </subcellularLocation>
</comment>
<dbReference type="GO" id="GO:0140359">
    <property type="term" value="F:ABC-type transporter activity"/>
    <property type="evidence" value="ECO:0007669"/>
    <property type="project" value="InterPro"/>
</dbReference>
<evidence type="ECO:0000313" key="7">
    <source>
        <dbReference type="EMBL" id="EPS68527.1"/>
    </source>
</evidence>
<keyword evidence="4 5" id="KW-0472">Membrane</keyword>
<evidence type="ECO:0000313" key="8">
    <source>
        <dbReference type="Proteomes" id="UP000015453"/>
    </source>
</evidence>
<dbReference type="GO" id="GO:0005524">
    <property type="term" value="F:ATP binding"/>
    <property type="evidence" value="ECO:0007669"/>
    <property type="project" value="InterPro"/>
</dbReference>